<reference evidence="1 2" key="1">
    <citation type="journal article" date="2011" name="J. Bacteriol.">
        <title>Complete genome sequence of the plant pathogen Ralstonia solanacearum strain Po82.</title>
        <authorList>
            <person name="Xu J."/>
            <person name="Zheng H.J."/>
            <person name="Liu L."/>
            <person name="Pan Z.C."/>
            <person name="Prior P."/>
            <person name="Tang B."/>
            <person name="Xu J.S."/>
            <person name="Zhang H."/>
            <person name="Tian Q."/>
            <person name="Zhang L.Q."/>
            <person name="Feng J."/>
        </authorList>
    </citation>
    <scope>NUCLEOTIDE SEQUENCE [LARGE SCALE GENOMIC DNA]</scope>
    <source>
        <strain evidence="1 2">Po82</strain>
    </source>
</reference>
<dbReference type="EMBL" id="CP002819">
    <property type="protein sequence ID" value="AEG69084.1"/>
    <property type="molecule type" value="Genomic_DNA"/>
</dbReference>
<organism evidence="1 2">
    <name type="scientific">Ralstonia solanacearum (strain Po82)</name>
    <dbReference type="NCBI Taxonomy" id="1031711"/>
    <lineage>
        <taxon>Bacteria</taxon>
        <taxon>Pseudomonadati</taxon>
        <taxon>Pseudomonadota</taxon>
        <taxon>Betaproteobacteria</taxon>
        <taxon>Burkholderiales</taxon>
        <taxon>Burkholderiaceae</taxon>
        <taxon>Ralstonia</taxon>
        <taxon>Ralstonia solanacearum species complex</taxon>
    </lineage>
</organism>
<evidence type="ECO:0000313" key="1">
    <source>
        <dbReference type="EMBL" id="AEG69084.1"/>
    </source>
</evidence>
<dbReference type="AlphaFoldDB" id="F6G1L4"/>
<protein>
    <submittedName>
        <fullName evidence="1">Uncharacterized protein</fullName>
    </submittedName>
</protein>
<name>F6G1L4_RALS8</name>
<proteinExistence type="predicted"/>
<dbReference type="Proteomes" id="UP000007953">
    <property type="component" value="Chromosome"/>
</dbReference>
<accession>F6G1L4</accession>
<gene>
    <name evidence="1" type="ordered locus">RSPO_c01784</name>
</gene>
<sequence>MRSARPVERARKGIVRLDGGRRGHVGWGIDQCGKPRGNCAESSGTACSAVRRNPFFVGENAMLRRSNAIAYCTCE</sequence>
<dbReference type="HOGENOM" id="CLU_2668442_0_0_4"/>
<dbReference type="KEGG" id="rsn:RSPO_c01784"/>
<evidence type="ECO:0000313" key="2">
    <source>
        <dbReference type="Proteomes" id="UP000007953"/>
    </source>
</evidence>